<protein>
    <recommendedName>
        <fullName evidence="17">Glutamate receptor ionotropic: kainate 2-like protein</fullName>
    </recommendedName>
</protein>
<keyword evidence="16" id="KW-1185">Reference proteome</keyword>
<dbReference type="InterPro" id="IPR019594">
    <property type="entry name" value="Glu/Gly-bd"/>
</dbReference>
<evidence type="ECO:0000256" key="1">
    <source>
        <dbReference type="ARBA" id="ARBA00004141"/>
    </source>
</evidence>
<feature type="non-terminal residue" evidence="15">
    <location>
        <position position="1"/>
    </location>
</feature>
<comment type="similarity">
    <text evidence="2">Belongs to the glutamate-gated ion channel (TC 1.A.10.1) family.</text>
</comment>
<feature type="domain" description="Solute-binding protein family 3/N-terminal" evidence="12">
    <location>
        <begin position="4"/>
        <end position="274"/>
    </location>
</feature>
<keyword evidence="8" id="KW-0675">Receptor</keyword>
<evidence type="ECO:0000256" key="8">
    <source>
        <dbReference type="ARBA" id="ARBA00023170"/>
    </source>
</evidence>
<evidence type="ECO:0000256" key="6">
    <source>
        <dbReference type="ARBA" id="ARBA00023065"/>
    </source>
</evidence>
<name>A0A3S3RXX8_9ACAR</name>
<keyword evidence="9" id="KW-0325">Glycoprotein</keyword>
<keyword evidence="6" id="KW-0406">Ion transport</keyword>
<evidence type="ECO:0000256" key="11">
    <source>
        <dbReference type="ARBA" id="ARBA00023303"/>
    </source>
</evidence>
<dbReference type="SMART" id="SM00079">
    <property type="entry name" value="PBPe"/>
    <property type="match status" value="1"/>
</dbReference>
<evidence type="ECO:0000259" key="14">
    <source>
        <dbReference type="SMART" id="SM00918"/>
    </source>
</evidence>
<organism evidence="15 16">
    <name type="scientific">Dinothrombium tinctorium</name>
    <dbReference type="NCBI Taxonomy" id="1965070"/>
    <lineage>
        <taxon>Eukaryota</taxon>
        <taxon>Metazoa</taxon>
        <taxon>Ecdysozoa</taxon>
        <taxon>Arthropoda</taxon>
        <taxon>Chelicerata</taxon>
        <taxon>Arachnida</taxon>
        <taxon>Acari</taxon>
        <taxon>Acariformes</taxon>
        <taxon>Trombidiformes</taxon>
        <taxon>Prostigmata</taxon>
        <taxon>Anystina</taxon>
        <taxon>Parasitengona</taxon>
        <taxon>Trombidioidea</taxon>
        <taxon>Trombidiidae</taxon>
        <taxon>Dinothrombium</taxon>
    </lineage>
</organism>
<dbReference type="PANTHER" id="PTHR18966">
    <property type="entry name" value="IONOTROPIC GLUTAMATE RECEPTOR"/>
    <property type="match status" value="1"/>
</dbReference>
<dbReference type="AlphaFoldDB" id="A0A3S3RXX8"/>
<proteinExistence type="inferred from homology"/>
<dbReference type="OrthoDB" id="5984008at2759"/>
<accession>A0A3S3RXX8</accession>
<evidence type="ECO:0000256" key="4">
    <source>
        <dbReference type="ARBA" id="ARBA00022692"/>
    </source>
</evidence>
<evidence type="ECO:0000256" key="3">
    <source>
        <dbReference type="ARBA" id="ARBA00022448"/>
    </source>
</evidence>
<dbReference type="SMART" id="SM00918">
    <property type="entry name" value="Lig_chan-Glu_bd"/>
    <property type="match status" value="1"/>
</dbReference>
<keyword evidence="11" id="KW-0407">Ion channel</keyword>
<dbReference type="Gene3D" id="3.40.190.10">
    <property type="entry name" value="Periplasmic binding protein-like II"/>
    <property type="match status" value="2"/>
</dbReference>
<dbReference type="Pfam" id="PF10613">
    <property type="entry name" value="Lig_chan-Glu_bd"/>
    <property type="match status" value="1"/>
</dbReference>
<feature type="domain" description="Ionotropic glutamate receptor L-glutamate and glycine-binding" evidence="14">
    <location>
        <begin position="14"/>
        <end position="82"/>
    </location>
</feature>
<dbReference type="Proteomes" id="UP000285301">
    <property type="component" value="Unassembled WGS sequence"/>
</dbReference>
<gene>
    <name evidence="15" type="ORF">B4U79_10386</name>
</gene>
<evidence type="ECO:0000259" key="12">
    <source>
        <dbReference type="SMART" id="SM00062"/>
    </source>
</evidence>
<evidence type="ECO:0008006" key="17">
    <source>
        <dbReference type="Google" id="ProtNLM"/>
    </source>
</evidence>
<dbReference type="SMART" id="SM00062">
    <property type="entry name" value="PBPb"/>
    <property type="match status" value="1"/>
</dbReference>
<comment type="subcellular location">
    <subcellularLocation>
        <location evidence="1">Membrane</location>
        <topology evidence="1">Multi-pass membrane protein</topology>
    </subcellularLocation>
</comment>
<evidence type="ECO:0000256" key="5">
    <source>
        <dbReference type="ARBA" id="ARBA00022989"/>
    </source>
</evidence>
<dbReference type="FunFam" id="3.40.190.10:FF:000024">
    <property type="entry name" value="Glutamate receptor, ionotropic, delta 1"/>
    <property type="match status" value="1"/>
</dbReference>
<keyword evidence="5" id="KW-1133">Transmembrane helix</keyword>
<comment type="caution">
    <text evidence="15">The sequence shown here is derived from an EMBL/GenBank/DDBJ whole genome shotgun (WGS) entry which is preliminary data.</text>
</comment>
<sequence>NKVAFRVTTVLNPPFTKVKDGMELKENDSDLNEKLDGYAIDLLRELASESGFEFNLQLSKDSAYGSNFNNGSWNGMIGEVYRGEADLALADLTITSKRQEVVDFSFPFMETGVTLLIKRPPYYLHGKNSSRPPLLLYTVASVDDLPDQNEIEYGVVRGGSTFYFFKESDHPKFRKIGEYLVKHSQEMPRSNREGVERVKNANGTYAFFMESAALDYIVGKECDVMQLGKRVNSRYYGIAMPKNFEFKTMINTGLANLHERGLLQNLKEKWFPKPSKCEYKAIQPVYMRSALNLIMYDVQMREKHESQI</sequence>
<dbReference type="InterPro" id="IPR001638">
    <property type="entry name" value="Solute-binding_3/MltF_N"/>
</dbReference>
<evidence type="ECO:0000256" key="10">
    <source>
        <dbReference type="ARBA" id="ARBA00023286"/>
    </source>
</evidence>
<keyword evidence="4" id="KW-0812">Transmembrane</keyword>
<feature type="domain" description="Ionotropic glutamate receptor C-terminal" evidence="13">
    <location>
        <begin position="4"/>
        <end position="273"/>
    </location>
</feature>
<dbReference type="InterPro" id="IPR015683">
    <property type="entry name" value="Ionotropic_Glu_rcpt"/>
</dbReference>
<dbReference type="InterPro" id="IPR001320">
    <property type="entry name" value="Iontro_rcpt_C"/>
</dbReference>
<dbReference type="EMBL" id="NCKU01003360">
    <property type="protein sequence ID" value="RWS07679.1"/>
    <property type="molecule type" value="Genomic_DNA"/>
</dbReference>
<reference evidence="15 16" key="1">
    <citation type="journal article" date="2018" name="Gigascience">
        <title>Genomes of trombidid mites reveal novel predicted allergens and laterally-transferred genes associated with secondary metabolism.</title>
        <authorList>
            <person name="Dong X."/>
            <person name="Chaisiri K."/>
            <person name="Xia D."/>
            <person name="Armstrong S.D."/>
            <person name="Fang Y."/>
            <person name="Donnelly M.J."/>
            <person name="Kadowaki T."/>
            <person name="McGarry J.W."/>
            <person name="Darby A.C."/>
            <person name="Makepeace B.L."/>
        </authorList>
    </citation>
    <scope>NUCLEOTIDE SEQUENCE [LARGE SCALE GENOMIC DNA]</scope>
    <source>
        <strain evidence="15">UoL-WK</strain>
    </source>
</reference>
<evidence type="ECO:0000313" key="15">
    <source>
        <dbReference type="EMBL" id="RWS07679.1"/>
    </source>
</evidence>
<evidence type="ECO:0000256" key="7">
    <source>
        <dbReference type="ARBA" id="ARBA00023136"/>
    </source>
</evidence>
<keyword evidence="10" id="KW-1071">Ligand-gated ion channel</keyword>
<evidence type="ECO:0000313" key="16">
    <source>
        <dbReference type="Proteomes" id="UP000285301"/>
    </source>
</evidence>
<dbReference type="GO" id="GO:0015276">
    <property type="term" value="F:ligand-gated monoatomic ion channel activity"/>
    <property type="evidence" value="ECO:0007669"/>
    <property type="project" value="InterPro"/>
</dbReference>
<evidence type="ECO:0000256" key="9">
    <source>
        <dbReference type="ARBA" id="ARBA00023180"/>
    </source>
</evidence>
<dbReference type="SUPFAM" id="SSF53850">
    <property type="entry name" value="Periplasmic binding protein-like II"/>
    <property type="match status" value="1"/>
</dbReference>
<dbReference type="CDD" id="cd13714">
    <property type="entry name" value="PBP2_iGluR_Kainate"/>
    <property type="match status" value="1"/>
</dbReference>
<keyword evidence="3" id="KW-0813">Transport</keyword>
<evidence type="ECO:0000256" key="2">
    <source>
        <dbReference type="ARBA" id="ARBA00008685"/>
    </source>
</evidence>
<dbReference type="GO" id="GO:0016020">
    <property type="term" value="C:membrane"/>
    <property type="evidence" value="ECO:0007669"/>
    <property type="project" value="UniProtKB-SubCell"/>
</dbReference>
<evidence type="ECO:0000259" key="13">
    <source>
        <dbReference type="SMART" id="SM00079"/>
    </source>
</evidence>
<keyword evidence="7" id="KW-0472">Membrane</keyword>